<dbReference type="Pfam" id="PF07228">
    <property type="entry name" value="SpoIIE"/>
    <property type="match status" value="1"/>
</dbReference>
<proteinExistence type="predicted"/>
<evidence type="ECO:0000256" key="4">
    <source>
        <dbReference type="SAM" id="Phobius"/>
    </source>
</evidence>
<dbReference type="Gene3D" id="1.25.40.10">
    <property type="entry name" value="Tetratricopeptide repeat domain"/>
    <property type="match status" value="1"/>
</dbReference>
<dbReference type="SUPFAM" id="SSF48452">
    <property type="entry name" value="TPR-like"/>
    <property type="match status" value="1"/>
</dbReference>
<evidence type="ECO:0000313" key="7">
    <source>
        <dbReference type="EMBL" id="MTI26894.1"/>
    </source>
</evidence>
<evidence type="ECO:0000259" key="6">
    <source>
        <dbReference type="SMART" id="SM00331"/>
    </source>
</evidence>
<dbReference type="PANTHER" id="PTHR43156:SF9">
    <property type="entry name" value="HAMP DOMAIN-CONTAINING PROTEIN"/>
    <property type="match status" value="1"/>
</dbReference>
<dbReference type="SMART" id="SM00331">
    <property type="entry name" value="PP2C_SIG"/>
    <property type="match status" value="1"/>
</dbReference>
<keyword evidence="2" id="KW-0802">TPR repeat</keyword>
<dbReference type="PROSITE" id="PS50005">
    <property type="entry name" value="TPR"/>
    <property type="match status" value="1"/>
</dbReference>
<dbReference type="InterPro" id="IPR001932">
    <property type="entry name" value="PPM-type_phosphatase-like_dom"/>
</dbReference>
<keyword evidence="4" id="KW-0472">Membrane</keyword>
<feature type="signal peptide" evidence="5">
    <location>
        <begin position="1"/>
        <end position="27"/>
    </location>
</feature>
<keyword evidence="4" id="KW-1133">Transmembrane helix</keyword>
<dbReference type="EMBL" id="SMLW01000603">
    <property type="protein sequence ID" value="MTI26894.1"/>
    <property type="molecule type" value="Genomic_DNA"/>
</dbReference>
<evidence type="ECO:0000256" key="1">
    <source>
        <dbReference type="ARBA" id="ARBA00022801"/>
    </source>
</evidence>
<protein>
    <recommendedName>
        <fullName evidence="6">PPM-type phosphatase domain-containing protein</fullName>
    </recommendedName>
</protein>
<keyword evidence="4" id="KW-0812">Transmembrane</keyword>
<dbReference type="InterPro" id="IPR011990">
    <property type="entry name" value="TPR-like_helical_dom_sf"/>
</dbReference>
<dbReference type="SMART" id="SM00028">
    <property type="entry name" value="TPR"/>
    <property type="match status" value="2"/>
</dbReference>
<keyword evidence="8" id="KW-1185">Reference proteome</keyword>
<evidence type="ECO:0000256" key="5">
    <source>
        <dbReference type="SAM" id="SignalP"/>
    </source>
</evidence>
<comment type="caution">
    <text evidence="7">The sequence shown here is derived from an EMBL/GenBank/DDBJ whole genome shotgun (WGS) entry which is preliminary data.</text>
</comment>
<gene>
    <name evidence="7" type="ORF">E1163_18200</name>
</gene>
<evidence type="ECO:0000256" key="3">
    <source>
        <dbReference type="SAM" id="Coils"/>
    </source>
</evidence>
<organism evidence="7 8">
    <name type="scientific">Fulvivirga kasyanovii</name>
    <dbReference type="NCBI Taxonomy" id="396812"/>
    <lineage>
        <taxon>Bacteria</taxon>
        <taxon>Pseudomonadati</taxon>
        <taxon>Bacteroidota</taxon>
        <taxon>Cytophagia</taxon>
        <taxon>Cytophagales</taxon>
        <taxon>Fulvivirgaceae</taxon>
        <taxon>Fulvivirga</taxon>
    </lineage>
</organism>
<keyword evidence="3" id="KW-0175">Coiled coil</keyword>
<feature type="chain" id="PRO_5045421059" description="PPM-type phosphatase domain-containing protein" evidence="5">
    <location>
        <begin position="28"/>
        <end position="584"/>
    </location>
</feature>
<dbReference type="InterPro" id="IPR019734">
    <property type="entry name" value="TPR_rpt"/>
</dbReference>
<feature type="transmembrane region" description="Helical" evidence="4">
    <location>
        <begin position="296"/>
        <end position="316"/>
    </location>
</feature>
<accession>A0ABW9RRT9</accession>
<dbReference type="Gene3D" id="3.60.40.10">
    <property type="entry name" value="PPM-type phosphatase domain"/>
    <property type="match status" value="1"/>
</dbReference>
<evidence type="ECO:0000313" key="8">
    <source>
        <dbReference type="Proteomes" id="UP000798808"/>
    </source>
</evidence>
<name>A0ABW9RRT9_9BACT</name>
<keyword evidence="1" id="KW-0378">Hydrolase</keyword>
<reference evidence="7 8" key="1">
    <citation type="submission" date="2019-02" db="EMBL/GenBank/DDBJ databases">
        <authorList>
            <person name="Goldberg S.R."/>
            <person name="Haltli B.A."/>
            <person name="Correa H."/>
            <person name="Russell K.G."/>
        </authorList>
    </citation>
    <scope>NUCLEOTIDE SEQUENCE [LARGE SCALE GENOMIC DNA]</scope>
    <source>
        <strain evidence="7 8">JCM 16186</strain>
    </source>
</reference>
<feature type="coiled-coil region" evidence="3">
    <location>
        <begin position="272"/>
        <end position="299"/>
    </location>
</feature>
<feature type="repeat" description="TPR" evidence="2">
    <location>
        <begin position="91"/>
        <end position="124"/>
    </location>
</feature>
<dbReference type="PANTHER" id="PTHR43156">
    <property type="entry name" value="STAGE II SPORULATION PROTEIN E-RELATED"/>
    <property type="match status" value="1"/>
</dbReference>
<dbReference type="InterPro" id="IPR052016">
    <property type="entry name" value="Bact_Sigma-Reg"/>
</dbReference>
<dbReference type="InterPro" id="IPR036457">
    <property type="entry name" value="PPM-type-like_dom_sf"/>
</dbReference>
<keyword evidence="5" id="KW-0732">Signal</keyword>
<evidence type="ECO:0000256" key="2">
    <source>
        <dbReference type="PROSITE-ProRule" id="PRU00339"/>
    </source>
</evidence>
<dbReference type="Proteomes" id="UP000798808">
    <property type="component" value="Unassembled WGS sequence"/>
</dbReference>
<dbReference type="Pfam" id="PF13181">
    <property type="entry name" value="TPR_8"/>
    <property type="match status" value="1"/>
</dbReference>
<feature type="domain" description="PPM-type phosphatase" evidence="6">
    <location>
        <begin position="363"/>
        <end position="582"/>
    </location>
</feature>
<sequence length="584" mass="66397">MYHLFYKTCMLRNLLFFCLLTPLFLCANLLVAQTNQEVETALKNKDYALAVDLYFKMGSDAWSSGNTQKSMDLFAKGIDLSEDHKLKDRARHGWYSLGLVQFNSSEYNDAIKSFEKSLEYAKSGNDQEAAVRSGLYIGKSYFRKGRNKRSVNVLEDALSIALKINHLDLQKECYALLSKNHKAMGNEAKAAEYENSIALINRDLERKTELNAMEEQISTVKEELQYKGKVLEKVSDSLKGELQSKGQVLERVSDSLKEIAEISREQQLKIDLLNVEKELTDVSLKAKEAELENNKLVRNSLIIGLILVGLLGVVVYKGYKDKMKASEEIHKKQLDIESSINYGLRIQQAMLPSKEKFEELLPQSFVLFKPRNVVSGDFYWINELYNEKIAVAAVDCTGHGVPGAFMSMIGSNALDSIVNTYVDEPDKILHELHRKVFTALKQEETGNKDGMDMALCVIDPDRDQLHFSGAKNHLIYIKEGEVFQIRGDKHPIGGIRKVPASFTQHTIDLEGDMYFYLYSDGFVDQFGGPDNMKFMSKRFKTLIEEIYQLPMDEQKQKLEEAFAAWKGDHKQTDDVLVIGFKLTV</sequence>